<reference evidence="2" key="1">
    <citation type="submission" date="2020-11" db="EMBL/GenBank/DDBJ databases">
        <authorList>
            <person name="Tran Van P."/>
        </authorList>
    </citation>
    <scope>NUCLEOTIDE SEQUENCE</scope>
</reference>
<name>A0A7R9JDL8_TIMCA</name>
<keyword evidence="1" id="KW-0472">Membrane</keyword>
<protein>
    <submittedName>
        <fullName evidence="2">(California timema) hypothetical protein</fullName>
    </submittedName>
</protein>
<gene>
    <name evidence="2" type="ORF">TCMB3V08_LOCUS9791</name>
</gene>
<accession>A0A7R9JDL8</accession>
<keyword evidence="1" id="KW-0812">Transmembrane</keyword>
<evidence type="ECO:0000313" key="2">
    <source>
        <dbReference type="EMBL" id="CAD7577237.1"/>
    </source>
</evidence>
<dbReference type="EMBL" id="OE185312">
    <property type="protein sequence ID" value="CAD7577237.1"/>
    <property type="molecule type" value="Genomic_DNA"/>
</dbReference>
<organism evidence="2">
    <name type="scientific">Timema californicum</name>
    <name type="common">California timema</name>
    <name type="synonym">Walking stick</name>
    <dbReference type="NCBI Taxonomy" id="61474"/>
    <lineage>
        <taxon>Eukaryota</taxon>
        <taxon>Metazoa</taxon>
        <taxon>Ecdysozoa</taxon>
        <taxon>Arthropoda</taxon>
        <taxon>Hexapoda</taxon>
        <taxon>Insecta</taxon>
        <taxon>Pterygota</taxon>
        <taxon>Neoptera</taxon>
        <taxon>Polyneoptera</taxon>
        <taxon>Phasmatodea</taxon>
        <taxon>Timematodea</taxon>
        <taxon>Timematoidea</taxon>
        <taxon>Timematidae</taxon>
        <taxon>Timema</taxon>
    </lineage>
</organism>
<evidence type="ECO:0000256" key="1">
    <source>
        <dbReference type="SAM" id="Phobius"/>
    </source>
</evidence>
<feature type="transmembrane region" description="Helical" evidence="1">
    <location>
        <begin position="85"/>
        <end position="104"/>
    </location>
</feature>
<proteinExistence type="predicted"/>
<keyword evidence="1" id="KW-1133">Transmembrane helix</keyword>
<dbReference type="AlphaFoldDB" id="A0A7R9JDL8"/>
<sequence length="215" mass="23828">MVKNDANLTPDLASREKSFIRISNMPNGLKALMELSFCIPSSCSASDWQRHLIKLMEPYNVSYHVEVKEMECQTKTTRKLDTADWVAGSLIVFVALLVVASTSYDIYRPSGPGRQIGTFLHPIAATTSLLSMYHAKRLVEFPVERVNNAKRGRTNLGHLWVYDPSIVQVVPQKGMATSIVAADTLLALAPYCQTMLATHCPSHRRVVILIRGGNG</sequence>